<dbReference type="EMBL" id="RSCD01000006">
    <property type="protein sequence ID" value="RSH92522.1"/>
    <property type="molecule type" value="Genomic_DNA"/>
</dbReference>
<proteinExistence type="predicted"/>
<keyword evidence="3" id="KW-1185">Reference proteome</keyword>
<dbReference type="Gene3D" id="2.130.10.10">
    <property type="entry name" value="YVTN repeat-like/Quinoprotein amine dehydrogenase"/>
    <property type="match status" value="1"/>
</dbReference>
<feature type="domain" description="Oligogalacturonate lyase" evidence="1">
    <location>
        <begin position="195"/>
        <end position="423"/>
    </location>
</feature>
<dbReference type="GO" id="GO:0045490">
    <property type="term" value="P:pectin catabolic process"/>
    <property type="evidence" value="ECO:0007669"/>
    <property type="project" value="InterPro"/>
</dbReference>
<name>A0A427YN16_9TREE</name>
<reference evidence="2 3" key="1">
    <citation type="submission" date="2018-11" db="EMBL/GenBank/DDBJ databases">
        <title>Genome sequence of Saitozyma podzolica DSM 27192.</title>
        <authorList>
            <person name="Aliyu H."/>
            <person name="Gorte O."/>
            <person name="Ochsenreither K."/>
        </authorList>
    </citation>
    <scope>NUCLEOTIDE SEQUENCE [LARGE SCALE GENOMIC DNA]</scope>
    <source>
        <strain evidence="2 3">DSM 27192</strain>
    </source>
</reference>
<comment type="caution">
    <text evidence="2">The sequence shown here is derived from an EMBL/GenBank/DDBJ whole genome shotgun (WGS) entry which is preliminary data.</text>
</comment>
<dbReference type="GO" id="GO:0047487">
    <property type="term" value="F:oligogalacturonide lyase activity"/>
    <property type="evidence" value="ECO:0007669"/>
    <property type="project" value="InterPro"/>
</dbReference>
<evidence type="ECO:0000313" key="3">
    <source>
        <dbReference type="Proteomes" id="UP000279259"/>
    </source>
</evidence>
<evidence type="ECO:0000259" key="1">
    <source>
        <dbReference type="Pfam" id="PF14583"/>
    </source>
</evidence>
<dbReference type="AlphaFoldDB" id="A0A427YN16"/>
<evidence type="ECO:0000313" key="2">
    <source>
        <dbReference type="EMBL" id="RSH92522.1"/>
    </source>
</evidence>
<organism evidence="2 3">
    <name type="scientific">Saitozyma podzolica</name>
    <dbReference type="NCBI Taxonomy" id="1890683"/>
    <lineage>
        <taxon>Eukaryota</taxon>
        <taxon>Fungi</taxon>
        <taxon>Dikarya</taxon>
        <taxon>Basidiomycota</taxon>
        <taxon>Agaricomycotina</taxon>
        <taxon>Tremellomycetes</taxon>
        <taxon>Tremellales</taxon>
        <taxon>Trimorphomycetaceae</taxon>
        <taxon>Saitozyma</taxon>
    </lineage>
</organism>
<dbReference type="InterPro" id="IPR027946">
    <property type="entry name" value="Ogl_dom"/>
</dbReference>
<dbReference type="OrthoDB" id="10271106at2759"/>
<dbReference type="InterPro" id="IPR015943">
    <property type="entry name" value="WD40/YVTN_repeat-like_dom_sf"/>
</dbReference>
<dbReference type="Proteomes" id="UP000279259">
    <property type="component" value="Unassembled WGS sequence"/>
</dbReference>
<gene>
    <name evidence="2" type="ORF">EHS25_008938</name>
</gene>
<dbReference type="Pfam" id="PF14583">
    <property type="entry name" value="Pectate_lyase22"/>
    <property type="match status" value="1"/>
</dbReference>
<dbReference type="SUPFAM" id="SSF82171">
    <property type="entry name" value="DPP6 N-terminal domain-like"/>
    <property type="match status" value="1"/>
</dbReference>
<sequence length="428" mass="48729">MPASSKTPPREWVEPDTGYRVIRLSEVNGSSSLYFNFNGYTPEGDYLVISTPTGLSKVGIKDPTLPLSEIVQLDHPFNFLFTGRETRTAYYELLSDAGRDEGGKTIMAVDVDTGVTRKIAEVTSGSIQSINADETLLGGVEADPTVRPDAQEAFAKRDPRYDQANYQARHPDGRPMTYHEAKGYHMIRRFEARIPMKLFVIDTRTGERRDIYQACDWLNHLLFSPTDPNMLLFCHEGPWHRLDRLWVIRVDLPLGQAQPTCIHKRTMNMEIAGHEWWSRDGRTVWYDLQLPKGKDFFVAGFEVATGKRTWYHLERNEWSVHFHSSDDDKLFAGDGGAENMVAKAKDGRWLYLFDPRMVEDDADGTRVDDPSLIHGGWLGSRKLVNMKDQDYRLEPNVNFTPDGRYLVFRANFHGGVQTYAVDLASKAG</sequence>
<protein>
    <recommendedName>
        <fullName evidence="1">Oligogalacturonate lyase domain-containing protein</fullName>
    </recommendedName>
</protein>
<accession>A0A427YN16</accession>